<dbReference type="HOGENOM" id="CLU_2208455_0_0_7"/>
<evidence type="ECO:0000313" key="1">
    <source>
        <dbReference type="EMBL" id="AGC44577.1"/>
    </source>
</evidence>
<gene>
    <name evidence="1" type="ordered locus">MYSTI_03265</name>
</gene>
<dbReference type="Proteomes" id="UP000011131">
    <property type="component" value="Chromosome"/>
</dbReference>
<dbReference type="KEGG" id="msd:MYSTI_03265"/>
<organism evidence="1 2">
    <name type="scientific">Myxococcus stipitatus (strain DSM 14675 / JCM 12634 / Mx s8)</name>
    <dbReference type="NCBI Taxonomy" id="1278073"/>
    <lineage>
        <taxon>Bacteria</taxon>
        <taxon>Pseudomonadati</taxon>
        <taxon>Myxococcota</taxon>
        <taxon>Myxococcia</taxon>
        <taxon>Myxococcales</taxon>
        <taxon>Cystobacterineae</taxon>
        <taxon>Myxococcaceae</taxon>
        <taxon>Myxococcus</taxon>
    </lineage>
</organism>
<reference evidence="1 2" key="1">
    <citation type="journal article" date="2013" name="Genome Announc.">
        <title>Complete genome sequence of Myxococcus stipitatus strain DSM 14675, a fruiting myxobacterium.</title>
        <authorList>
            <person name="Huntley S."/>
            <person name="Kneip S."/>
            <person name="Treuner-Lange A."/>
            <person name="Sogaard-Andersen L."/>
        </authorList>
    </citation>
    <scope>NUCLEOTIDE SEQUENCE [LARGE SCALE GENOMIC DNA]</scope>
    <source>
        <strain evidence="2">DSM 14675 / JCM 12634 / Mx s8</strain>
    </source>
</reference>
<keyword evidence="2" id="KW-1185">Reference proteome</keyword>
<accession>L7UAF1</accession>
<dbReference type="RefSeq" id="WP_015348838.1">
    <property type="nucleotide sequence ID" value="NC_020126.1"/>
</dbReference>
<dbReference type="EMBL" id="CP004025">
    <property type="protein sequence ID" value="AGC44577.1"/>
    <property type="molecule type" value="Genomic_DNA"/>
</dbReference>
<protein>
    <submittedName>
        <fullName evidence="1">Uncharacterized protein</fullName>
    </submittedName>
</protein>
<dbReference type="OrthoDB" id="5384134at2"/>
<proteinExistence type="predicted"/>
<dbReference type="PATRIC" id="fig|1278073.3.peg.3322"/>
<sequence>MASPSDRFRQRIFFALVLGRDAHGKPSVGPVSSARARVQPSRRLIRDASGNETLASHVIYTEALLGLQHRLWLPGEDVADFNRARRPLGVDELVDGDGVVRFRKVWL</sequence>
<dbReference type="AlphaFoldDB" id="L7UAF1"/>
<dbReference type="STRING" id="1278073.MYSTI_03265"/>
<dbReference type="eggNOG" id="ENOG5033EZY">
    <property type="taxonomic scope" value="Bacteria"/>
</dbReference>
<evidence type="ECO:0000313" key="2">
    <source>
        <dbReference type="Proteomes" id="UP000011131"/>
    </source>
</evidence>
<name>L7UAF1_MYXSD</name>